<keyword evidence="2" id="KW-1185">Reference proteome</keyword>
<dbReference type="Pfam" id="PF14249">
    <property type="entry name" value="Tocopherol_cycl"/>
    <property type="match status" value="1"/>
</dbReference>
<accession>A0A8J8MKP0</accession>
<dbReference type="KEGG" id="vpy:HZI73_14995"/>
<dbReference type="InterPro" id="IPR025893">
    <property type="entry name" value="Tocopherol_cyclase"/>
</dbReference>
<dbReference type="GO" id="GO:0009976">
    <property type="term" value="F:tocopherol cyclase activity"/>
    <property type="evidence" value="ECO:0007669"/>
    <property type="project" value="InterPro"/>
</dbReference>
<reference evidence="1" key="1">
    <citation type="submission" date="2020-07" db="EMBL/GenBank/DDBJ databases">
        <title>Vallitalea pronyensis genome.</title>
        <authorList>
            <person name="Postec A."/>
        </authorList>
    </citation>
    <scope>NUCLEOTIDE SEQUENCE</scope>
    <source>
        <strain evidence="1">FatNI3</strain>
    </source>
</reference>
<sequence>MMKKNRYYTFKNPICLQGDISKKNYFEGWYYKLVNSDNDYTCAFIPGISTGGSRYKRHAFIQFVDNSGQLPLYKPYAIRSFSYSDKPFSIRIGGCQFSDRGMSINMHHKKDTITGALTFGFFTDIVRTSKMPTIMGYYRYIPFMECFHSIISLHHTLKGYLKVNNRYIDFTGGTGYLEKDFGTSFPNQWVWIHANTYHNQQASLMCSIASIPFLKKTFLGFLCVLYIDNKEYRFTTYLKGKIAKLSCSKNKVFVEIHQDHLILQIRSMCDDGNVLIAPKNGDMNRKIVESMSSKIKVTLIKGGKILYEAISYNGCMEFNT</sequence>
<organism evidence="1 2">
    <name type="scientific">Vallitalea pronyensis</name>
    <dbReference type="NCBI Taxonomy" id="1348613"/>
    <lineage>
        <taxon>Bacteria</taxon>
        <taxon>Bacillati</taxon>
        <taxon>Bacillota</taxon>
        <taxon>Clostridia</taxon>
        <taxon>Lachnospirales</taxon>
        <taxon>Vallitaleaceae</taxon>
        <taxon>Vallitalea</taxon>
    </lineage>
</organism>
<evidence type="ECO:0008006" key="3">
    <source>
        <dbReference type="Google" id="ProtNLM"/>
    </source>
</evidence>
<dbReference type="RefSeq" id="WP_212694194.1">
    <property type="nucleotide sequence ID" value="NZ_CP058649.1"/>
</dbReference>
<protein>
    <recommendedName>
        <fullName evidence="3">Tocopherol cyclase</fullName>
    </recommendedName>
</protein>
<evidence type="ECO:0000313" key="2">
    <source>
        <dbReference type="Proteomes" id="UP000683246"/>
    </source>
</evidence>
<name>A0A8J8MKP0_9FIRM</name>
<dbReference type="PANTHER" id="PTHR35309">
    <property type="match status" value="1"/>
</dbReference>
<gene>
    <name evidence="1" type="ORF">HZI73_14995</name>
</gene>
<dbReference type="SUPFAM" id="SSF159245">
    <property type="entry name" value="AttH-like"/>
    <property type="match status" value="1"/>
</dbReference>
<proteinExistence type="predicted"/>
<dbReference type="Proteomes" id="UP000683246">
    <property type="component" value="Chromosome"/>
</dbReference>
<dbReference type="PANTHER" id="PTHR35309:SF4">
    <property type="entry name" value="TOCOPHEROL CYCLASE"/>
    <property type="match status" value="1"/>
</dbReference>
<dbReference type="EMBL" id="CP058649">
    <property type="protein sequence ID" value="QUI23510.1"/>
    <property type="molecule type" value="Genomic_DNA"/>
</dbReference>
<dbReference type="AlphaFoldDB" id="A0A8J8MKP0"/>
<evidence type="ECO:0000313" key="1">
    <source>
        <dbReference type="EMBL" id="QUI23510.1"/>
    </source>
</evidence>